<dbReference type="EMBL" id="LFMY01000003">
    <property type="protein sequence ID" value="OKL61950.1"/>
    <property type="molecule type" value="Genomic_DNA"/>
</dbReference>
<name>A0A225AM33_TALAT</name>
<keyword evidence="3" id="KW-1185">Reference proteome</keyword>
<dbReference type="InterPro" id="IPR008030">
    <property type="entry name" value="NmrA-like"/>
</dbReference>
<dbReference type="AlphaFoldDB" id="A0A225AM33"/>
<proteinExistence type="predicted"/>
<dbReference type="Gene3D" id="3.90.25.10">
    <property type="entry name" value="UDP-galactose 4-epimerase, domain 1"/>
    <property type="match status" value="1"/>
</dbReference>
<accession>A0A225AM33</accession>
<dbReference type="Pfam" id="PF05368">
    <property type="entry name" value="NmrA"/>
    <property type="match status" value="1"/>
</dbReference>
<dbReference type="SUPFAM" id="SSF51735">
    <property type="entry name" value="NAD(P)-binding Rossmann-fold domains"/>
    <property type="match status" value="1"/>
</dbReference>
<evidence type="ECO:0000259" key="1">
    <source>
        <dbReference type="Pfam" id="PF05368"/>
    </source>
</evidence>
<evidence type="ECO:0000313" key="3">
    <source>
        <dbReference type="Proteomes" id="UP000214365"/>
    </source>
</evidence>
<dbReference type="STRING" id="1441469.A0A225AM33"/>
<organism evidence="2 3">
    <name type="scientific">Talaromyces atroroseus</name>
    <dbReference type="NCBI Taxonomy" id="1441469"/>
    <lineage>
        <taxon>Eukaryota</taxon>
        <taxon>Fungi</taxon>
        <taxon>Dikarya</taxon>
        <taxon>Ascomycota</taxon>
        <taxon>Pezizomycotina</taxon>
        <taxon>Eurotiomycetes</taxon>
        <taxon>Eurotiomycetidae</taxon>
        <taxon>Eurotiales</taxon>
        <taxon>Trichocomaceae</taxon>
        <taxon>Talaromyces</taxon>
        <taxon>Talaromyces sect. Trachyspermi</taxon>
    </lineage>
</organism>
<protein>
    <recommendedName>
        <fullName evidence="1">NmrA-like domain-containing protein</fullName>
    </recommendedName>
</protein>
<sequence length="327" mass="36639">MTTTETKKIGVFPASGKFGGCTIKHLLPLVPAANLILISRKPEKLAEHSRLGAVIRYADYEDDTSFQRAFDGVGILFLMSYPSCEHEYRSRAHQKAIDAARHSGVKHIFYSSLAFAGNLTKTTAAFIMRANLDTEAYLDEQGRTHGPDFTYTILRQGLYHESFPLYLSFFDLHKTRDTENTVIKIPHDGFAPGVAWAKREELAEATAKIIGLYARNPLGFPFTNSTVLFSGPRVLTLRDVIDVLVKITGRDEKINIKEVSIDEYASQPHIGPLMTYHGVDLSREWATAWQAIRNGECAVVTPVLKEILGREPQDFETTMRNEFGGRN</sequence>
<comment type="caution">
    <text evidence="2">The sequence shown here is derived from an EMBL/GenBank/DDBJ whole genome shotgun (WGS) entry which is preliminary data.</text>
</comment>
<dbReference type="Gene3D" id="3.40.50.720">
    <property type="entry name" value="NAD(P)-binding Rossmann-like Domain"/>
    <property type="match status" value="1"/>
</dbReference>
<reference evidence="2 3" key="1">
    <citation type="submission" date="2015-06" db="EMBL/GenBank/DDBJ databases">
        <title>Talaromyces atroroseus IBT 11181 draft genome.</title>
        <authorList>
            <person name="Rasmussen K.B."/>
            <person name="Rasmussen S."/>
            <person name="Petersen B."/>
            <person name="Sicheritz-Ponten T."/>
            <person name="Mortensen U.H."/>
            <person name="Thrane U."/>
        </authorList>
    </citation>
    <scope>NUCLEOTIDE SEQUENCE [LARGE SCALE GENOMIC DNA]</scope>
    <source>
        <strain evidence="2 3">IBT 11181</strain>
    </source>
</reference>
<dbReference type="PANTHER" id="PTHR47129">
    <property type="entry name" value="QUINONE OXIDOREDUCTASE 2"/>
    <property type="match status" value="1"/>
</dbReference>
<gene>
    <name evidence="2" type="ORF">UA08_02236</name>
</gene>
<dbReference type="InterPro" id="IPR036291">
    <property type="entry name" value="NAD(P)-bd_dom_sf"/>
</dbReference>
<dbReference type="Proteomes" id="UP000214365">
    <property type="component" value="Unassembled WGS sequence"/>
</dbReference>
<dbReference type="OrthoDB" id="419598at2759"/>
<feature type="domain" description="NmrA-like" evidence="1">
    <location>
        <begin position="6"/>
        <end position="211"/>
    </location>
</feature>
<dbReference type="InterPro" id="IPR052718">
    <property type="entry name" value="NmrA-type_oxidoreductase"/>
</dbReference>
<dbReference type="PANTHER" id="PTHR47129:SF1">
    <property type="entry name" value="NMRA-LIKE DOMAIN-CONTAINING PROTEIN"/>
    <property type="match status" value="1"/>
</dbReference>
<evidence type="ECO:0000313" key="2">
    <source>
        <dbReference type="EMBL" id="OKL61950.1"/>
    </source>
</evidence>
<dbReference type="RefSeq" id="XP_020122071.1">
    <property type="nucleotide sequence ID" value="XM_020264256.1"/>
</dbReference>
<dbReference type="GeneID" id="31001991"/>